<dbReference type="Proteomes" id="UP000178449">
    <property type="component" value="Unassembled WGS sequence"/>
</dbReference>
<feature type="compositionally biased region" description="Basic and acidic residues" evidence="1">
    <location>
        <begin position="355"/>
        <end position="371"/>
    </location>
</feature>
<reference evidence="2 3" key="1">
    <citation type="journal article" date="2016" name="Nat. Commun.">
        <title>Thousands of microbial genomes shed light on interconnected biogeochemical processes in an aquifer system.</title>
        <authorList>
            <person name="Anantharaman K."/>
            <person name="Brown C.T."/>
            <person name="Hug L.A."/>
            <person name="Sharon I."/>
            <person name="Castelle C.J."/>
            <person name="Probst A.J."/>
            <person name="Thomas B.C."/>
            <person name="Singh A."/>
            <person name="Wilkins M.J."/>
            <person name="Karaoz U."/>
            <person name="Brodie E.L."/>
            <person name="Williams K.H."/>
            <person name="Hubbard S.S."/>
            <person name="Banfield J.F."/>
        </authorList>
    </citation>
    <scope>NUCLEOTIDE SEQUENCE [LARGE SCALE GENOMIC DNA]</scope>
</reference>
<protein>
    <submittedName>
        <fullName evidence="2">Uncharacterized protein</fullName>
    </submittedName>
</protein>
<proteinExistence type="predicted"/>
<accession>A0A1F6GGL0</accession>
<comment type="caution">
    <text evidence="2">The sequence shown here is derived from an EMBL/GenBank/DDBJ whole genome shotgun (WGS) entry which is preliminary data.</text>
</comment>
<organism evidence="2 3">
    <name type="scientific">Candidatus Lambdaproteobacteria bacterium RIFOXYD2_FULL_50_16</name>
    <dbReference type="NCBI Taxonomy" id="1817772"/>
    <lineage>
        <taxon>Bacteria</taxon>
        <taxon>Pseudomonadati</taxon>
        <taxon>Pseudomonadota</taxon>
        <taxon>Candidatus Lambdaproteobacteria</taxon>
    </lineage>
</organism>
<name>A0A1F6GGL0_9PROT</name>
<dbReference type="AlphaFoldDB" id="A0A1F6GGL0"/>
<gene>
    <name evidence="2" type="ORF">A2527_09050</name>
</gene>
<dbReference type="EMBL" id="MFNE01000002">
    <property type="protein sequence ID" value="OGG97238.1"/>
    <property type="molecule type" value="Genomic_DNA"/>
</dbReference>
<sequence>MLGQDTFIRFEDTEAIIDGIEAGIRPYLFAEPAIRLVLDTPLANSEKVVLSIPCISDQDRIIKNFAAAIYTSIMGYYYSADPHSSHFGISNLILEGKLNSMLRREMEKHFSQTGKRPDLAARVLKGVGLNTESPVPPAGKSFLVDTLKKGLNIYVGYRIHAQGEMINHAQMFLPMTGGEEIIQLVYYNLEQIINQNFLAYDESGEGYLNISETLIFKELESILQRSRLKENTRKKILNNIQFNTVFTPDPRQTIGPKAGDSLYDVLNKVQDEKLKSATAYSSNLYAAVMVKTAEMTHMNNPDLGKFNSDILIQKADTKGTSSKKSEEKVAKTAEVEEVLVPEPPGTVRVPSPDEGEAKKAKAEKSKKKVEIKEEEMAELKKK</sequence>
<feature type="region of interest" description="Disordered" evidence="1">
    <location>
        <begin position="341"/>
        <end position="382"/>
    </location>
</feature>
<evidence type="ECO:0000256" key="1">
    <source>
        <dbReference type="SAM" id="MobiDB-lite"/>
    </source>
</evidence>
<evidence type="ECO:0000313" key="2">
    <source>
        <dbReference type="EMBL" id="OGG97238.1"/>
    </source>
</evidence>
<evidence type="ECO:0000313" key="3">
    <source>
        <dbReference type="Proteomes" id="UP000178449"/>
    </source>
</evidence>